<dbReference type="PANTHER" id="PTHR46935:SF1">
    <property type="entry name" value="OS01G0674700 PROTEIN"/>
    <property type="match status" value="1"/>
</dbReference>
<comment type="caution">
    <text evidence="4">The sequence shown here is derived from an EMBL/GenBank/DDBJ whole genome shotgun (WGS) entry which is preliminary data.</text>
</comment>
<feature type="region of interest" description="Disordered" evidence="3">
    <location>
        <begin position="85"/>
        <end position="109"/>
    </location>
</feature>
<feature type="repeat" description="PPR" evidence="2">
    <location>
        <begin position="494"/>
        <end position="528"/>
    </location>
</feature>
<dbReference type="NCBIfam" id="TIGR00756">
    <property type="entry name" value="PPR"/>
    <property type="match status" value="3"/>
</dbReference>
<dbReference type="Gene3D" id="1.25.40.10">
    <property type="entry name" value="Tetratricopeptide repeat domain"/>
    <property type="match status" value="3"/>
</dbReference>
<dbReference type="STRING" id="59895.A0A124SDM6"/>
<evidence type="ECO:0000256" key="1">
    <source>
        <dbReference type="ARBA" id="ARBA00022737"/>
    </source>
</evidence>
<dbReference type="EMBL" id="LEKV01003833">
    <property type="protein sequence ID" value="KVH97407.1"/>
    <property type="molecule type" value="Genomic_DNA"/>
</dbReference>
<proteinExistence type="predicted"/>
<gene>
    <name evidence="4" type="ORF">Ccrd_000482</name>
</gene>
<dbReference type="InterPro" id="IPR011990">
    <property type="entry name" value="TPR-like_helical_dom_sf"/>
</dbReference>
<dbReference type="InterPro" id="IPR044645">
    <property type="entry name" value="DG1/EMB2279-like"/>
</dbReference>
<evidence type="ECO:0000313" key="5">
    <source>
        <dbReference type="Proteomes" id="UP000243975"/>
    </source>
</evidence>
<dbReference type="GO" id="GO:0009507">
    <property type="term" value="C:chloroplast"/>
    <property type="evidence" value="ECO:0007669"/>
    <property type="project" value="TreeGrafter"/>
</dbReference>
<evidence type="ECO:0000256" key="2">
    <source>
        <dbReference type="PROSITE-ProRule" id="PRU00708"/>
    </source>
</evidence>
<keyword evidence="5" id="KW-1185">Reference proteome</keyword>
<name>A0A124SDM6_CYNCS</name>
<sequence length="827" mass="95683">MPVLTVPYPHLGFFPFDQNAVTPSNYTQRLYFPSRFQTIVLDVTGKRRRIGKIVVLRAQSGMVIEKQQEFKPSFDEYLKAMETVKTRREKRSASTGTPPSPPPKIDEGTVDLSDTEEQISVQKVVNLKQDEVKKTWIRTKLDSREARSGASARVKDTNIVGKNAQKYVKFQGYVKDAAVDQGRVLQVKKLSGSGAIDQPSVLLNSNQGEIMKIWTRKNSDSKRVKAMDTNGFKNLDSKRVKATDTNGFQETETRQAKFQEKSFNMKWGSEVRSVRNGSYKMDAVVDKERVVHVKKLSGKSDQVVKYDNYDSMEVERAAFKSLEEFQDVCDQPRVSRVDMEERIQSLNGASIDTPEWNFSKMMRSAKIRFADFSMIRLIQILGNYGNWRQVLQVIEWMQSRERFKSNRIRNIYTAALDALGKARRPVEALNVFHTMQQHMPSYPDLVAYRCIAVTLGQAGHMRELFHVIDSMRSPPKKKFPTGVLKKWDPRLEPDMIVYNAVLNACVRQKSLEGAFWVFQQLKQQGQKPNSITYGLVMEVMLECEKYNLVHEFFKKMQKSFIPNSLTYKVLVNTFWREGKVDEAILAVEDMERRGVVGSAGLYYDLARCLCSAGRCEEALVQVANKPLVVTYTGLIQASLDSGKIKSGIYIFNHMHKFCFPNLVTYNVMLKGYLDHHLFEEARELFHKLLEKRGHVTSSADYRHTVLPDIYTFNLMLDACLVNQRWDDLEFFYTRMLQHGYYFNTKRHFQEMFCMNLKQEDYASAFSCLICLPSTESHKYSRNSWLHRFNDDPHLFREETLLQLIDKITILSIRNEEPNTIFLNLLKS</sequence>
<evidence type="ECO:0000256" key="3">
    <source>
        <dbReference type="SAM" id="MobiDB-lite"/>
    </source>
</evidence>
<accession>A0A124SDM6</accession>
<dbReference type="PROSITE" id="PS51375">
    <property type="entry name" value="PPR"/>
    <property type="match status" value="4"/>
</dbReference>
<evidence type="ECO:0000313" key="4">
    <source>
        <dbReference type="EMBL" id="KVH97407.1"/>
    </source>
</evidence>
<keyword evidence="1" id="KW-0677">Repeat</keyword>
<dbReference type="Pfam" id="PF13812">
    <property type="entry name" value="PPR_3"/>
    <property type="match status" value="1"/>
</dbReference>
<dbReference type="Proteomes" id="UP000243975">
    <property type="component" value="Unassembled WGS sequence"/>
</dbReference>
<protein>
    <submittedName>
        <fullName evidence="4">Pentatricopeptide repeat-containing protein</fullName>
    </submittedName>
</protein>
<organism evidence="4 5">
    <name type="scientific">Cynara cardunculus var. scolymus</name>
    <name type="common">Globe artichoke</name>
    <name type="synonym">Cynara scolymus</name>
    <dbReference type="NCBI Taxonomy" id="59895"/>
    <lineage>
        <taxon>Eukaryota</taxon>
        <taxon>Viridiplantae</taxon>
        <taxon>Streptophyta</taxon>
        <taxon>Embryophyta</taxon>
        <taxon>Tracheophyta</taxon>
        <taxon>Spermatophyta</taxon>
        <taxon>Magnoliopsida</taxon>
        <taxon>eudicotyledons</taxon>
        <taxon>Gunneridae</taxon>
        <taxon>Pentapetalae</taxon>
        <taxon>asterids</taxon>
        <taxon>campanulids</taxon>
        <taxon>Asterales</taxon>
        <taxon>Asteraceae</taxon>
        <taxon>Carduoideae</taxon>
        <taxon>Cardueae</taxon>
        <taxon>Carduinae</taxon>
        <taxon>Cynara</taxon>
    </lineage>
</organism>
<feature type="repeat" description="PPR" evidence="2">
    <location>
        <begin position="708"/>
        <end position="742"/>
    </location>
</feature>
<dbReference type="FunFam" id="1.25.40.10:FF:000363">
    <property type="entry name" value="Pentatricopeptide repeat-containing protein"/>
    <property type="match status" value="1"/>
</dbReference>
<dbReference type="AlphaFoldDB" id="A0A124SDM6"/>
<feature type="repeat" description="PPR" evidence="2">
    <location>
        <begin position="661"/>
        <end position="696"/>
    </location>
</feature>
<feature type="repeat" description="PPR" evidence="2">
    <location>
        <begin position="563"/>
        <end position="597"/>
    </location>
</feature>
<dbReference type="InterPro" id="IPR002885">
    <property type="entry name" value="PPR_rpt"/>
</dbReference>
<reference evidence="4 5" key="1">
    <citation type="journal article" date="2016" name="Sci. Rep.">
        <title>The genome sequence of the outbreeding globe artichoke constructed de novo incorporating a phase-aware low-pass sequencing strategy of F1 progeny.</title>
        <authorList>
            <person name="Scaglione D."/>
            <person name="Reyes-Chin-Wo S."/>
            <person name="Acquadro A."/>
            <person name="Froenicke L."/>
            <person name="Portis E."/>
            <person name="Beitel C."/>
            <person name="Tirone M."/>
            <person name="Mauro R."/>
            <person name="Lo Monaco A."/>
            <person name="Mauromicale G."/>
            <person name="Faccioli P."/>
            <person name="Cattivelli L."/>
            <person name="Rieseberg L."/>
            <person name="Michelmore R."/>
            <person name="Lanteri S."/>
        </authorList>
    </citation>
    <scope>NUCLEOTIDE SEQUENCE [LARGE SCALE GENOMIC DNA]</scope>
    <source>
        <strain evidence="4">2C</strain>
    </source>
</reference>
<feature type="non-terminal residue" evidence="4">
    <location>
        <position position="1"/>
    </location>
</feature>
<dbReference type="Pfam" id="PF01535">
    <property type="entry name" value="PPR"/>
    <property type="match status" value="3"/>
</dbReference>
<dbReference type="Pfam" id="PF13041">
    <property type="entry name" value="PPR_2"/>
    <property type="match status" value="1"/>
</dbReference>
<dbReference type="Gramene" id="KVH97407">
    <property type="protein sequence ID" value="KVH97407"/>
    <property type="gene ID" value="Ccrd_000482"/>
</dbReference>
<dbReference type="PANTHER" id="PTHR46935">
    <property type="entry name" value="OS01G0674700 PROTEIN"/>
    <property type="match status" value="1"/>
</dbReference>
<dbReference type="GO" id="GO:0009658">
    <property type="term" value="P:chloroplast organization"/>
    <property type="evidence" value="ECO:0007669"/>
    <property type="project" value="InterPro"/>
</dbReference>